<dbReference type="Proteomes" id="UP000693868">
    <property type="component" value="Segment"/>
</dbReference>
<organism evidence="3 4">
    <name type="scientific">Tenacibaculum phage Gundel_1</name>
    <dbReference type="NCBI Taxonomy" id="2745672"/>
    <lineage>
        <taxon>Viruses</taxon>
        <taxon>Duplodnaviria</taxon>
        <taxon>Heunggongvirae</taxon>
        <taxon>Uroviricota</taxon>
        <taxon>Caudoviricetes</taxon>
        <taxon>Pachyviridae</taxon>
        <taxon>Gundelvirus</taxon>
        <taxon>Gundelvirus Gundel</taxon>
    </lineage>
</organism>
<feature type="region of interest" description="Disordered" evidence="1">
    <location>
        <begin position="49"/>
        <end position="88"/>
    </location>
</feature>
<protein>
    <submittedName>
        <fullName evidence="3">Structural protein</fullName>
    </submittedName>
</protein>
<feature type="domain" description="N-acetyltransferase" evidence="2">
    <location>
        <begin position="833"/>
        <end position="985"/>
    </location>
</feature>
<proteinExistence type="predicted"/>
<sequence>MGKQQTQPTYLSQEEYDKKLDTEISTLIDQDFGDEDIKLYGEDFKSRYAVKKKDEEVTSPDLQLDGEKDVTTSTSVGDQSIPTNGPTPEDIIQALRDTGYTDEQIKVQRESMQQEPLGTIKEPFKFEKEEQPLAERSGLPGFEGKVSAAEVDVDVSELQPQINFAQKEESLNAFKQLKDKGEISEEQYKNFEKIITDPTKKKIAEFEKLKEQYNPQRMIDLTNKFKESGVLSNQEIGSIDKEIDRKRRGDFTFLEKAKIALNFDSERNIKNININDRNSVVANAVRQKQADFMSGLDNDERLLFESYLVKRNEKLSESVKTAENFNDNIVKTALPSEVSKLRAYDAEMSKITSKPRNQLTQEDTQNYNELLTKRKQQEGVINSLGEQYEANRKTMLDNSDDLMQFNDELDLAKRDYSFYTNRVKAIDRGFQFLVENAVSFTGNTLVTIAKEVPRVRLAVGDEKLQKAQDIFNAWQINIAETKEKFEAGKGISKSFADVKGVKDFGTYVADLFTDQVPILATIYATGGAGLYTVAASSGGERTGQLLKEVKEGKKDYTQQEIIGNGLLYAGGEFIGERITLGIMNDYRRLLNTVNKSGAAKTSFREGFKNQIKGTIKGVSTANKEGLSEVYTEFFQLLADNAQLDEKRSSQFLESYVGGFVMGKGMHVAGTIPNMALGSYSKYANRQQVEKTTRQINEYQKVIAKGDLSDAIKLTYQKKITDLINKNENTINQSVDAIQNLDSSQLKEVTGINQQLIELQKALEKDNPKEVKDALGAEIKQLSDSKDKMLSSPQEQLEVLPDNGVALKEEASKILTKEKQDSGAKEFKISDTEIAFKAAELLNKQETEDAGIKVEKPKNDVSKSTMDFVEGLGVLKDVSAFVPKSIKVIVEDASAMIGETDNGNIFLETIYVPTKSRGQGKASKVLDSLTERADEQGKTIELVAAPMDATTDFNKLVKLYESKGFEKGPRFTEDTGNMIRKPKTDDAFSGIDIALAEAPTEVATEVVVPATPTPVKRTTEFKPEITVETKSNNYDVSIVNGELQIKAKLGEPKISTSERAKIVSEYINNTDFSKGPTASFEGKGSLSDTQQSQVIANESNNPLEIAQEIVRVQNASTERIQQLETTKDDAIANVLKSYALNKDAKKEVTDLGRYYTNKANKQKNPISIDKARELAQSELGAEVSFQEVLDFLENNPSIAQYNESLYESIPEIADLKNKFKELTGLEATDKILNKVVEKQGEVTEETTEETTEDTTDEVPFQLESKQTKIAGAELGGLVNRLKKTGLADDVRILSDAQAQKILSEIKSGEAVTQTPNGFIYNNIVYLNRAKVKIDTPIHEFGHLWSYYIKEINPDVYQKGLNLIENSEYHNDIKNNSLYDNLTEEQKLEEALAQAIGEKGVKILNEAKKSKFSTWFKNLFSKIAQGLGLRNISGKQLSEITLEKFTDLASAELLSGIEIVKGKAPKPTKSEIADVNQIDVIVSERQAIIKERQRLKELVNSKKTVTEAVKKELVKYINSQLDSQKLSQAGKSDVTRLLNTVRAAKTKTNLLRAFEQVNEVFTKLENKVLFKGINDILDKKLSKKESGRRKANLVTEEVETILRSVKENIKNIPKDVTVPAKRSTKNRINEYLVELFEKRDSILSKENQTDSDYIELESLVISIDILTGITAENSNTTNENFTESLGNLASIYENGRSQLKELRDQRKEQDQELIDDIINDVNPEGITTIKTEKEINAERKKITNGLNRLIFNAGSGWFTGNLDSIMSIISRRTGESPLTNLVSEMKSKETGKKRRTNLFSNRVNQAQVDLFGSLTKADIALNKINEVTVSRQAVGTDINTPKSQQELPFSNSQLLNLWMNNHNSKLQAGLEANGFDAKFFEKVNKVLPLKVKEYGESLFDIYDELHIEADQVYKEMNFHSMGKQDFYAGKVYRSDFETKPDELKIDSGNFSINSTGFGSQKERTANDKPIEASDVNTLVLRAIQETSHYVAFAEVHRKYAKILKDKGFKNAVNVTNKKNGDTILNILNFYKERDLERGGYRGSPILDALARNISRSTLALKTKIGVTQMVSFFNGGIDMPQLSAVEYVKYYNPVELVTTMRKLLKESDYLKNRYDVDGIENAMTGLSAIAAKSEFSLPNNTLEANRKAASRFVNKAFNYALANVKYGDMVGVTGAVPAYLAWKDKYKKQGLSEEAANQKALKRFEASVDKSQQTTSSFGKSPFQKHPVGRYFAMFATAPIQNIQNANLHWRELYRNLAKEGSGKGTNFQHIMGIMNYQFAQPMLYTYISGLMAGSIATALGFGDEEADDLDKSLLSSAILSNYGSAPIFGSIVTKIVDMSLGKEFTFGGLLSSVLFSTTDKLNDNFNKWMKAKTKSSAEKYKEKTLKQVATLFLSIPTMATDTYLDWDEIYWNDNVDQSVKVLKAMGYSDYLIEQSLTTRISKESSAKKKRKQEKKFKASIKKYEKKKTKVNPLFRVGGPKNKR</sequence>
<name>A0A8E5E9U1_9CAUD</name>
<reference evidence="3" key="1">
    <citation type="submission" date="2020-07" db="EMBL/GenBank/DDBJ databases">
        <title>Highly diverse flavobacterial phages as mortality factor during North Sea spring blooms.</title>
        <authorList>
            <person name="Bartlau N."/>
            <person name="Wichels A."/>
            <person name="Krohne G."/>
            <person name="Adriaenssens E.M."/>
            <person name="Heins A."/>
            <person name="Fuchs B.M."/>
            <person name="Amann R."/>
            <person name="Moraru C."/>
        </authorList>
    </citation>
    <scope>NUCLEOTIDE SEQUENCE</scope>
</reference>
<dbReference type="EMBL" id="MT732474">
    <property type="protein sequence ID" value="QQV91510.1"/>
    <property type="molecule type" value="Genomic_DNA"/>
</dbReference>
<keyword evidence="4" id="KW-1185">Reference proteome</keyword>
<dbReference type="PROSITE" id="PS51186">
    <property type="entry name" value="GNAT"/>
    <property type="match status" value="1"/>
</dbReference>
<accession>A0A8E5E9U1</accession>
<dbReference type="Gene3D" id="3.40.630.30">
    <property type="match status" value="1"/>
</dbReference>
<dbReference type="InterPro" id="IPR016181">
    <property type="entry name" value="Acyl_CoA_acyltransferase"/>
</dbReference>
<dbReference type="GO" id="GO:0016747">
    <property type="term" value="F:acyltransferase activity, transferring groups other than amino-acyl groups"/>
    <property type="evidence" value="ECO:0007669"/>
    <property type="project" value="InterPro"/>
</dbReference>
<evidence type="ECO:0000313" key="3">
    <source>
        <dbReference type="EMBL" id="QQV91510.1"/>
    </source>
</evidence>
<evidence type="ECO:0000313" key="4">
    <source>
        <dbReference type="Proteomes" id="UP000693868"/>
    </source>
</evidence>
<dbReference type="SUPFAM" id="SSF55729">
    <property type="entry name" value="Acyl-CoA N-acyltransferases (Nat)"/>
    <property type="match status" value="1"/>
</dbReference>
<evidence type="ECO:0000259" key="2">
    <source>
        <dbReference type="PROSITE" id="PS51186"/>
    </source>
</evidence>
<evidence type="ECO:0000256" key="1">
    <source>
        <dbReference type="SAM" id="MobiDB-lite"/>
    </source>
</evidence>
<feature type="compositionally biased region" description="Polar residues" evidence="1">
    <location>
        <begin position="71"/>
        <end position="86"/>
    </location>
</feature>
<dbReference type="InterPro" id="IPR000182">
    <property type="entry name" value="GNAT_dom"/>
</dbReference>
<gene>
    <name evidence="3" type="ORF">Gundel1_74</name>
</gene>